<keyword evidence="3" id="KW-1185">Reference proteome</keyword>
<evidence type="ECO:0000256" key="1">
    <source>
        <dbReference type="SAM" id="MobiDB-lite"/>
    </source>
</evidence>
<dbReference type="Proteomes" id="UP000722485">
    <property type="component" value="Unassembled WGS sequence"/>
</dbReference>
<evidence type="ECO:0000313" key="3">
    <source>
        <dbReference type="Proteomes" id="UP000722485"/>
    </source>
</evidence>
<feature type="region of interest" description="Disordered" evidence="1">
    <location>
        <begin position="1"/>
        <end position="32"/>
    </location>
</feature>
<name>A0A9P5L9T0_9HYPO</name>
<proteinExistence type="predicted"/>
<sequence length="90" mass="9457">MPAPWSSSRPVVRVAPPVLSRGPPPRTGSGFPSIPMLELLLGRTTPAVCHIDPTPKATPAQPPPSTEYAPLAPDTIMDLIDAAELRRLGG</sequence>
<reference evidence="2" key="1">
    <citation type="submission" date="2020-03" db="EMBL/GenBank/DDBJ databases">
        <title>Draft Genome Sequence of Cylindrodendrum hubeiense.</title>
        <authorList>
            <person name="Buettner E."/>
            <person name="Kellner H."/>
        </authorList>
    </citation>
    <scope>NUCLEOTIDE SEQUENCE</scope>
    <source>
        <strain evidence="2">IHI 201604</strain>
    </source>
</reference>
<gene>
    <name evidence="2" type="ORF">G7Z17_g12956</name>
</gene>
<evidence type="ECO:0000313" key="2">
    <source>
        <dbReference type="EMBL" id="KAF7536938.1"/>
    </source>
</evidence>
<accession>A0A9P5L9T0</accession>
<organism evidence="2 3">
    <name type="scientific">Cylindrodendrum hubeiense</name>
    <dbReference type="NCBI Taxonomy" id="595255"/>
    <lineage>
        <taxon>Eukaryota</taxon>
        <taxon>Fungi</taxon>
        <taxon>Dikarya</taxon>
        <taxon>Ascomycota</taxon>
        <taxon>Pezizomycotina</taxon>
        <taxon>Sordariomycetes</taxon>
        <taxon>Hypocreomycetidae</taxon>
        <taxon>Hypocreales</taxon>
        <taxon>Nectriaceae</taxon>
        <taxon>Cylindrodendrum</taxon>
    </lineage>
</organism>
<dbReference type="EMBL" id="JAANBB010000654">
    <property type="protein sequence ID" value="KAF7536938.1"/>
    <property type="molecule type" value="Genomic_DNA"/>
</dbReference>
<protein>
    <submittedName>
        <fullName evidence="2">Uncharacterized protein</fullName>
    </submittedName>
</protein>
<feature type="compositionally biased region" description="Low complexity" evidence="1">
    <location>
        <begin position="1"/>
        <end position="21"/>
    </location>
</feature>
<comment type="caution">
    <text evidence="2">The sequence shown here is derived from an EMBL/GenBank/DDBJ whole genome shotgun (WGS) entry which is preliminary data.</text>
</comment>
<dbReference type="AlphaFoldDB" id="A0A9P5L9T0"/>
<feature type="region of interest" description="Disordered" evidence="1">
    <location>
        <begin position="52"/>
        <end position="71"/>
    </location>
</feature>